<dbReference type="AlphaFoldDB" id="A0A3A4K1S4"/>
<dbReference type="Pfam" id="PF00664">
    <property type="entry name" value="ABC_membrane"/>
    <property type="match status" value="1"/>
</dbReference>
<keyword evidence="9 12" id="KW-1133">Transmembrane helix</keyword>
<dbReference type="SUPFAM" id="SSF90123">
    <property type="entry name" value="ABC transporter transmembrane region"/>
    <property type="match status" value="1"/>
</dbReference>
<keyword evidence="3" id="KW-1003">Cell membrane</keyword>
<comment type="caution">
    <text evidence="15">The sequence shown here is derived from an EMBL/GenBank/DDBJ whole genome shotgun (WGS) entry which is preliminary data.</text>
</comment>
<dbReference type="PROSITE" id="PS00211">
    <property type="entry name" value="ABC_TRANSPORTER_1"/>
    <property type="match status" value="1"/>
</dbReference>
<feature type="transmembrane region" description="Helical" evidence="12">
    <location>
        <begin position="242"/>
        <end position="262"/>
    </location>
</feature>
<keyword evidence="16" id="KW-1185">Reference proteome</keyword>
<dbReference type="GO" id="GO:0005524">
    <property type="term" value="F:ATP binding"/>
    <property type="evidence" value="ECO:0007669"/>
    <property type="project" value="UniProtKB-KW"/>
</dbReference>
<dbReference type="SMART" id="SM00382">
    <property type="entry name" value="AAA"/>
    <property type="match status" value="1"/>
</dbReference>
<accession>A0A3A4K1S4</accession>
<dbReference type="InterPro" id="IPR011527">
    <property type="entry name" value="ABC1_TM_dom"/>
</dbReference>
<dbReference type="PANTHER" id="PTHR24221:SF654">
    <property type="entry name" value="ATP-BINDING CASSETTE SUB-FAMILY B MEMBER 6"/>
    <property type="match status" value="1"/>
</dbReference>
<dbReference type="EMBL" id="QZFU01000041">
    <property type="protein sequence ID" value="RJO70077.1"/>
    <property type="molecule type" value="Genomic_DNA"/>
</dbReference>
<feature type="transmembrane region" description="Helical" evidence="12">
    <location>
        <begin position="143"/>
        <end position="171"/>
    </location>
</feature>
<protein>
    <submittedName>
        <fullName evidence="15">ABC transporter ATP-binding protein</fullName>
    </submittedName>
</protein>
<evidence type="ECO:0000256" key="5">
    <source>
        <dbReference type="ARBA" id="ARBA00022692"/>
    </source>
</evidence>
<keyword evidence="7 15" id="KW-0067">ATP-binding</keyword>
<dbReference type="InterPro" id="IPR039421">
    <property type="entry name" value="Type_1_exporter"/>
</dbReference>
<sequence>MIRHLYRLWPNPRPLVQLIALHACLAILQGLLLGLLIPILRALLRPEPDLAAARPWLILGALGALIYAVLKVIASPVGFAASMKMAEQMRHHLMGHVTTLPLGWFTGESKARLARTVTTSAGNVAHLAATFGPPAISGVLTPLTVVCVTFVVDWRAALLLLVILPFAFLALRRAGRIQKEADHELEQNAVEIASRAIEFGQAQPVLRAAGHGVTGGARMRAALDEHRLSYRRGLRRSLFPDLTYTGVVMLGFAAALVLGATFLLGGELAVADIVALLVLAVRFLEPLGTLTELLGTLHAMDNAVARVEAVLNTPALPRSAHPVREIRDATIEFEDVTYSYGDTAALSRVSFTCRPGTTTALIGPSGSGKTTVTRLVARFFDVDSGSVRVGGVDVRDLDQAALLGEIAIVFQDVYLFDTTIEENLRIARPEATAAELREAARAARLDEVVARLPEGWATRVGEGGAQLSGGERQRVSIARAFLKHARIVLLDEAGSALDPENENAIGAAIANLGRDPERTLIVIAHRPATLATADHVVTLDSGAVSEIDTPAQLRAAGGIFARLYTQYEHARNWHITTTA</sequence>
<evidence type="ECO:0000256" key="3">
    <source>
        <dbReference type="ARBA" id="ARBA00022475"/>
    </source>
</evidence>
<gene>
    <name evidence="15" type="ORF">D5S18_29940</name>
</gene>
<reference evidence="15 16" key="1">
    <citation type="submission" date="2018-09" db="EMBL/GenBank/DDBJ databases">
        <title>YIM PH21274 draft genome.</title>
        <authorList>
            <person name="Miao C."/>
        </authorList>
    </citation>
    <scope>NUCLEOTIDE SEQUENCE [LARGE SCALE GENOMIC DNA]</scope>
    <source>
        <strain evidence="15 16">YIM PH 21724</strain>
    </source>
</reference>
<dbReference type="FunFam" id="3.40.50.300:FF:000221">
    <property type="entry name" value="Multidrug ABC transporter ATP-binding protein"/>
    <property type="match status" value="1"/>
</dbReference>
<dbReference type="InterPro" id="IPR036640">
    <property type="entry name" value="ABC1_TM_sf"/>
</dbReference>
<keyword evidence="6" id="KW-0547">Nucleotide-binding</keyword>
<dbReference type="RefSeq" id="WP_120044444.1">
    <property type="nucleotide sequence ID" value="NZ_QZFU01000041.1"/>
</dbReference>
<evidence type="ECO:0000256" key="8">
    <source>
        <dbReference type="ARBA" id="ARBA00022967"/>
    </source>
</evidence>
<evidence type="ECO:0000256" key="1">
    <source>
        <dbReference type="ARBA" id="ARBA00004429"/>
    </source>
</evidence>
<dbReference type="GO" id="GO:0016887">
    <property type="term" value="F:ATP hydrolysis activity"/>
    <property type="evidence" value="ECO:0007669"/>
    <property type="project" value="InterPro"/>
</dbReference>
<evidence type="ECO:0000313" key="16">
    <source>
        <dbReference type="Proteomes" id="UP000266677"/>
    </source>
</evidence>
<feature type="domain" description="ABC transporter" evidence="13">
    <location>
        <begin position="331"/>
        <end position="566"/>
    </location>
</feature>
<evidence type="ECO:0000256" key="7">
    <source>
        <dbReference type="ARBA" id="ARBA00022840"/>
    </source>
</evidence>
<dbReference type="PROSITE" id="PS50929">
    <property type="entry name" value="ABC_TM1F"/>
    <property type="match status" value="1"/>
</dbReference>
<dbReference type="SUPFAM" id="SSF52540">
    <property type="entry name" value="P-loop containing nucleoside triphosphate hydrolases"/>
    <property type="match status" value="1"/>
</dbReference>
<feature type="domain" description="ABC transmembrane type-1" evidence="14">
    <location>
        <begin position="18"/>
        <end position="299"/>
    </location>
</feature>
<evidence type="ECO:0000256" key="6">
    <source>
        <dbReference type="ARBA" id="ARBA00022741"/>
    </source>
</evidence>
<evidence type="ECO:0000256" key="12">
    <source>
        <dbReference type="SAM" id="Phobius"/>
    </source>
</evidence>
<dbReference type="PANTHER" id="PTHR24221">
    <property type="entry name" value="ATP-BINDING CASSETTE SUB-FAMILY B"/>
    <property type="match status" value="1"/>
</dbReference>
<keyword evidence="8" id="KW-1278">Translocase</keyword>
<dbReference type="GO" id="GO:0140359">
    <property type="term" value="F:ABC-type transporter activity"/>
    <property type="evidence" value="ECO:0007669"/>
    <property type="project" value="InterPro"/>
</dbReference>
<evidence type="ECO:0000256" key="10">
    <source>
        <dbReference type="ARBA" id="ARBA00023136"/>
    </source>
</evidence>
<dbReference type="InterPro" id="IPR003593">
    <property type="entry name" value="AAA+_ATPase"/>
</dbReference>
<dbReference type="Proteomes" id="UP000266677">
    <property type="component" value="Unassembled WGS sequence"/>
</dbReference>
<dbReference type="InterPro" id="IPR003439">
    <property type="entry name" value="ABC_transporter-like_ATP-bd"/>
</dbReference>
<comment type="similarity">
    <text evidence="11">Belongs to the ABC transporter superfamily. Siderophore-Fe(3+) uptake transporter (SIUT) (TC 3.A.1.21) family.</text>
</comment>
<dbReference type="Gene3D" id="3.40.50.300">
    <property type="entry name" value="P-loop containing nucleotide triphosphate hydrolases"/>
    <property type="match status" value="1"/>
</dbReference>
<evidence type="ECO:0000259" key="14">
    <source>
        <dbReference type="PROSITE" id="PS50929"/>
    </source>
</evidence>
<dbReference type="InterPro" id="IPR017871">
    <property type="entry name" value="ABC_transporter-like_CS"/>
</dbReference>
<dbReference type="GO" id="GO:0005886">
    <property type="term" value="C:plasma membrane"/>
    <property type="evidence" value="ECO:0007669"/>
    <property type="project" value="UniProtKB-SubCell"/>
</dbReference>
<evidence type="ECO:0000256" key="2">
    <source>
        <dbReference type="ARBA" id="ARBA00022448"/>
    </source>
</evidence>
<evidence type="ECO:0000256" key="4">
    <source>
        <dbReference type="ARBA" id="ARBA00022519"/>
    </source>
</evidence>
<evidence type="ECO:0000256" key="11">
    <source>
        <dbReference type="ARBA" id="ARBA00023455"/>
    </source>
</evidence>
<keyword evidence="2" id="KW-0813">Transport</keyword>
<name>A0A3A4K1S4_9NOCA</name>
<feature type="transmembrane region" description="Helical" evidence="12">
    <location>
        <begin position="20"/>
        <end position="44"/>
    </location>
</feature>
<dbReference type="OrthoDB" id="9806127at2"/>
<keyword evidence="4" id="KW-0997">Cell inner membrane</keyword>
<dbReference type="Gene3D" id="1.20.1560.10">
    <property type="entry name" value="ABC transporter type 1, transmembrane domain"/>
    <property type="match status" value="1"/>
</dbReference>
<evidence type="ECO:0000313" key="15">
    <source>
        <dbReference type="EMBL" id="RJO70077.1"/>
    </source>
</evidence>
<evidence type="ECO:0000259" key="13">
    <source>
        <dbReference type="PROSITE" id="PS50893"/>
    </source>
</evidence>
<organism evidence="15 16">
    <name type="scientific">Nocardia panacis</name>
    <dbReference type="NCBI Taxonomy" id="2340916"/>
    <lineage>
        <taxon>Bacteria</taxon>
        <taxon>Bacillati</taxon>
        <taxon>Actinomycetota</taxon>
        <taxon>Actinomycetes</taxon>
        <taxon>Mycobacteriales</taxon>
        <taxon>Nocardiaceae</taxon>
        <taxon>Nocardia</taxon>
    </lineage>
</organism>
<comment type="subcellular location">
    <subcellularLocation>
        <location evidence="1">Cell inner membrane</location>
        <topology evidence="1">Multi-pass membrane protein</topology>
    </subcellularLocation>
</comment>
<keyword evidence="5 12" id="KW-0812">Transmembrane</keyword>
<feature type="transmembrane region" description="Helical" evidence="12">
    <location>
        <begin position="56"/>
        <end position="81"/>
    </location>
</feature>
<dbReference type="InterPro" id="IPR027417">
    <property type="entry name" value="P-loop_NTPase"/>
</dbReference>
<evidence type="ECO:0000256" key="9">
    <source>
        <dbReference type="ARBA" id="ARBA00022989"/>
    </source>
</evidence>
<dbReference type="Pfam" id="PF00005">
    <property type="entry name" value="ABC_tran"/>
    <property type="match status" value="1"/>
</dbReference>
<dbReference type="PROSITE" id="PS50893">
    <property type="entry name" value="ABC_TRANSPORTER_2"/>
    <property type="match status" value="1"/>
</dbReference>
<proteinExistence type="inferred from homology"/>
<keyword evidence="10 12" id="KW-0472">Membrane</keyword>